<accession>A0A502GBU1</accession>
<evidence type="ECO:0000313" key="2">
    <source>
        <dbReference type="Proteomes" id="UP000317646"/>
    </source>
</evidence>
<dbReference type="EMBL" id="RCYZ01000014">
    <property type="protein sequence ID" value="TPG58958.1"/>
    <property type="molecule type" value="Genomic_DNA"/>
</dbReference>
<comment type="caution">
    <text evidence="1">The sequence shown here is derived from an EMBL/GenBank/DDBJ whole genome shotgun (WGS) entry which is preliminary data.</text>
</comment>
<protein>
    <submittedName>
        <fullName evidence="1">Uncharacterized protein</fullName>
    </submittedName>
</protein>
<proteinExistence type="predicted"/>
<organism evidence="1 2">
    <name type="scientific">Hymenobacter nivis</name>
    <dbReference type="NCBI Taxonomy" id="1850093"/>
    <lineage>
        <taxon>Bacteria</taxon>
        <taxon>Pseudomonadati</taxon>
        <taxon>Bacteroidota</taxon>
        <taxon>Cytophagia</taxon>
        <taxon>Cytophagales</taxon>
        <taxon>Hymenobacteraceae</taxon>
        <taxon>Hymenobacter</taxon>
    </lineage>
</organism>
<reference evidence="1 2" key="1">
    <citation type="journal article" date="2019" name="Environ. Microbiol.">
        <title>Species interactions and distinct microbial communities in high Arctic permafrost affected cryosols are associated with the CH4 and CO2 gas fluxes.</title>
        <authorList>
            <person name="Altshuler I."/>
            <person name="Hamel J."/>
            <person name="Turney S."/>
            <person name="Magnuson E."/>
            <person name="Levesque R."/>
            <person name="Greer C."/>
            <person name="Whyte L.G."/>
        </authorList>
    </citation>
    <scope>NUCLEOTIDE SEQUENCE [LARGE SCALE GENOMIC DNA]</scope>
    <source>
        <strain evidence="1 2">S9.2P</strain>
    </source>
</reference>
<gene>
    <name evidence="1" type="ORF">EAH73_21810</name>
</gene>
<dbReference type="RefSeq" id="WP_140469566.1">
    <property type="nucleotide sequence ID" value="NZ_RCYZ01000014.1"/>
</dbReference>
<dbReference type="AlphaFoldDB" id="A0A502GBU1"/>
<keyword evidence="2" id="KW-1185">Reference proteome</keyword>
<sequence length="186" mass="21599">MQTEAQCPPTSRFLLADELLTDRAIRFIQTECVRRNRGKEATAAYQQFIGWVRQANQVALFTLYAYADLAVPKKYDCLFNYNDPAQFVRAACELTYSIWEGWLPLDQVEHGHKHICVLTFADPVPDMIHSLYQEDGDFTNQSFHKFKVGLCDFADFDAIARALARRAHLKKIYSTTWWEHEEQDSP</sequence>
<dbReference type="OrthoDB" id="1346054at2"/>
<name>A0A502GBU1_9BACT</name>
<dbReference type="Proteomes" id="UP000317646">
    <property type="component" value="Unassembled WGS sequence"/>
</dbReference>
<evidence type="ECO:0000313" key="1">
    <source>
        <dbReference type="EMBL" id="TPG58958.1"/>
    </source>
</evidence>